<feature type="coiled-coil region" evidence="1">
    <location>
        <begin position="207"/>
        <end position="295"/>
    </location>
</feature>
<evidence type="ECO:0000259" key="2">
    <source>
        <dbReference type="Pfam" id="PF10088"/>
    </source>
</evidence>
<evidence type="ECO:0000313" key="4">
    <source>
        <dbReference type="Proteomes" id="UP000609849"/>
    </source>
</evidence>
<dbReference type="RefSeq" id="WP_153926004.1">
    <property type="nucleotide sequence ID" value="NZ_JACRWE010000003.1"/>
</dbReference>
<dbReference type="InterPro" id="IPR027417">
    <property type="entry name" value="P-loop_NTPase"/>
</dbReference>
<dbReference type="Pfam" id="PF10088">
    <property type="entry name" value="DUF2326"/>
    <property type="match status" value="1"/>
</dbReference>
<proteinExistence type="predicted"/>
<protein>
    <submittedName>
        <fullName evidence="3">DUF2326 domain-containing protein</fullName>
    </submittedName>
</protein>
<dbReference type="InterPro" id="IPR018760">
    <property type="entry name" value="DUF2326"/>
</dbReference>
<feature type="domain" description="DUF2326" evidence="2">
    <location>
        <begin position="462"/>
        <end position="585"/>
    </location>
</feature>
<sequence>MILDTLYVYSLSNNKKIKEYSFNKSGLSVILGVKEEVTESNGAGKTTFIECIRTILGTSMPSNFTNSIELREKDIFIILKAQINEKNIFLGRRIINPENGYILESDNLSIDINLWREEEEENYKLVVQECNYIDIERTNLFPTFSQIREYIIRDEKEGFNSIFMSNRKPIDTHRAISFLSMLPENLEKEVLPLKEKNRELNKKKLLINNMSGDINELKLLKKKITEEVDKLKNIVNNVDINSKIEIDMDKYRNAKNELNIIERNIYKLEKVKKQYKKNTDNLKLKLEEIKKLEEVDKFYESILGYFPDKVKRNYEEVSEFYNFMVDNRGEYFDNKAKEIDKEIKNLIISKKHYQDIVDSSSKLLQQGNIVEDINSILEELNDKNLSLAEVNLKISYYNQKSEINKVINGIKKEIIELAEKQSELLESYKVNIARLSNTFDKLVEVTYGEKGLLEYELEQNVSLNKPTGRIKVDCTIDSEGSHGRNYMKINIFDLTLLINRINNNYILNYLIHDGSYCKPDDKYAKGRLIRYVDELLLDKGRGQYIITANTDEFNESDIEWILDNNKVIANLNREKNNENRFFGFKY</sequence>
<comment type="caution">
    <text evidence="3">The sequence shown here is derived from an EMBL/GenBank/DDBJ whole genome shotgun (WGS) entry which is preliminary data.</text>
</comment>
<accession>A0ABR7JPI6</accession>
<name>A0ABR7JPI6_9FIRM</name>
<dbReference type="EMBL" id="JACRWE010000003">
    <property type="protein sequence ID" value="MBC5996516.1"/>
    <property type="molecule type" value="Genomic_DNA"/>
</dbReference>
<evidence type="ECO:0000256" key="1">
    <source>
        <dbReference type="SAM" id="Coils"/>
    </source>
</evidence>
<keyword evidence="1" id="KW-0175">Coiled coil</keyword>
<reference evidence="3 4" key="1">
    <citation type="submission" date="2020-08" db="EMBL/GenBank/DDBJ databases">
        <authorList>
            <person name="Liu C."/>
            <person name="Sun Q."/>
        </authorList>
    </citation>
    <scope>NUCLEOTIDE SEQUENCE [LARGE SCALE GENOMIC DNA]</scope>
    <source>
        <strain evidence="3 4">NSJ-18</strain>
    </source>
</reference>
<organism evidence="3 4">
    <name type="scientific">Romboutsia faecis</name>
    <dbReference type="NCBI Taxonomy" id="2764597"/>
    <lineage>
        <taxon>Bacteria</taxon>
        <taxon>Bacillati</taxon>
        <taxon>Bacillota</taxon>
        <taxon>Clostridia</taxon>
        <taxon>Peptostreptococcales</taxon>
        <taxon>Peptostreptococcaceae</taxon>
        <taxon>Romboutsia</taxon>
    </lineage>
</organism>
<evidence type="ECO:0000313" key="3">
    <source>
        <dbReference type="EMBL" id="MBC5996516.1"/>
    </source>
</evidence>
<gene>
    <name evidence="3" type="ORF">H8923_07050</name>
</gene>
<dbReference type="Gene3D" id="3.40.50.300">
    <property type="entry name" value="P-loop containing nucleotide triphosphate hydrolases"/>
    <property type="match status" value="1"/>
</dbReference>
<keyword evidence="4" id="KW-1185">Reference proteome</keyword>
<dbReference type="Proteomes" id="UP000609849">
    <property type="component" value="Unassembled WGS sequence"/>
</dbReference>